<proteinExistence type="inferred from homology"/>
<evidence type="ECO:0000256" key="2">
    <source>
        <dbReference type="RuleBase" id="RU363019"/>
    </source>
</evidence>
<dbReference type="Gene3D" id="2.40.100.10">
    <property type="entry name" value="Cyclophilin-like"/>
    <property type="match status" value="1"/>
</dbReference>
<keyword evidence="2" id="KW-0732">Signal</keyword>
<evidence type="ECO:0000259" key="4">
    <source>
        <dbReference type="PROSITE" id="PS50072"/>
    </source>
</evidence>
<dbReference type="PANTHER" id="PTHR45625">
    <property type="entry name" value="PEPTIDYL-PROLYL CIS-TRANS ISOMERASE-RELATED"/>
    <property type="match status" value="1"/>
</dbReference>
<comment type="function">
    <text evidence="1 2">PPIases accelerate the folding of proteins. It catalyzes the cis-trans isomerization of proline imidic peptide bonds in oligopeptides.</text>
</comment>
<dbReference type="InterPro" id="IPR044666">
    <property type="entry name" value="Cyclophilin_A-like"/>
</dbReference>
<keyword evidence="6" id="KW-1185">Reference proteome</keyword>
<feature type="chain" id="PRO_5045006326" description="Peptidyl-prolyl cis-trans isomerase" evidence="2">
    <location>
        <begin position="29"/>
        <end position="227"/>
    </location>
</feature>
<keyword evidence="2 5" id="KW-0413">Isomerase</keyword>
<dbReference type="Proteomes" id="UP000679307">
    <property type="component" value="Chromosome"/>
</dbReference>
<dbReference type="Pfam" id="PF00160">
    <property type="entry name" value="Pro_isomerase"/>
    <property type="match status" value="1"/>
</dbReference>
<evidence type="ECO:0000256" key="3">
    <source>
        <dbReference type="SAM" id="MobiDB-lite"/>
    </source>
</evidence>
<dbReference type="PROSITE" id="PS51257">
    <property type="entry name" value="PROKAR_LIPOPROTEIN"/>
    <property type="match status" value="1"/>
</dbReference>
<name>A0ABX8EHE6_9ACTN</name>
<comment type="similarity">
    <text evidence="2">Belongs to the cyclophilin-type PPIase family.</text>
</comment>
<feature type="signal peptide" evidence="2">
    <location>
        <begin position="1"/>
        <end position="28"/>
    </location>
</feature>
<dbReference type="EC" id="5.2.1.8" evidence="2"/>
<evidence type="ECO:0000256" key="1">
    <source>
        <dbReference type="ARBA" id="ARBA00002388"/>
    </source>
</evidence>
<evidence type="ECO:0000313" key="5">
    <source>
        <dbReference type="EMBL" id="QVT79948.1"/>
    </source>
</evidence>
<dbReference type="PROSITE" id="PS50072">
    <property type="entry name" value="CSA_PPIASE_2"/>
    <property type="match status" value="1"/>
</dbReference>
<comment type="catalytic activity">
    <reaction evidence="2">
        <text>[protein]-peptidylproline (omega=180) = [protein]-peptidylproline (omega=0)</text>
        <dbReference type="Rhea" id="RHEA:16237"/>
        <dbReference type="Rhea" id="RHEA-COMP:10747"/>
        <dbReference type="Rhea" id="RHEA-COMP:10748"/>
        <dbReference type="ChEBI" id="CHEBI:83833"/>
        <dbReference type="ChEBI" id="CHEBI:83834"/>
        <dbReference type="EC" id="5.2.1.8"/>
    </reaction>
</comment>
<feature type="domain" description="PPIase cyclophilin-type" evidence="4">
    <location>
        <begin position="79"/>
        <end position="226"/>
    </location>
</feature>
<dbReference type="InterPro" id="IPR002130">
    <property type="entry name" value="Cyclophilin-type_PPIase_dom"/>
</dbReference>
<reference evidence="5 6" key="1">
    <citation type="submission" date="2021-05" db="EMBL/GenBank/DDBJ databases">
        <title>Complete genome of Nocardioides aquaticus KCTC 9944T isolated from meromictic and hypersaline Ekho Lake, Antarctica.</title>
        <authorList>
            <person name="Hwang K."/>
            <person name="Kim K.M."/>
            <person name="Choe H."/>
        </authorList>
    </citation>
    <scope>NUCLEOTIDE SEQUENCE [LARGE SCALE GENOMIC DNA]</scope>
    <source>
        <strain evidence="5 6">KCTC 9944</strain>
    </source>
</reference>
<dbReference type="InterPro" id="IPR029000">
    <property type="entry name" value="Cyclophilin-like_dom_sf"/>
</dbReference>
<dbReference type="PANTHER" id="PTHR45625:SF3">
    <property type="entry name" value="PEPTIDYL-PROLYL CIS-TRANS ISOMERASE B-RELATED"/>
    <property type="match status" value="1"/>
</dbReference>
<protein>
    <recommendedName>
        <fullName evidence="2">Peptidyl-prolyl cis-trans isomerase</fullName>
        <shortName evidence="2">PPIase</shortName>
        <ecNumber evidence="2">5.2.1.8</ecNumber>
    </recommendedName>
</protein>
<dbReference type="PRINTS" id="PR00153">
    <property type="entry name" value="CSAPPISMRASE"/>
</dbReference>
<organism evidence="5 6">
    <name type="scientific">Nocardioides aquaticus</name>
    <dbReference type="NCBI Taxonomy" id="160826"/>
    <lineage>
        <taxon>Bacteria</taxon>
        <taxon>Bacillati</taxon>
        <taxon>Actinomycetota</taxon>
        <taxon>Actinomycetes</taxon>
        <taxon>Propionibacteriales</taxon>
        <taxon>Nocardioidaceae</taxon>
        <taxon>Nocardioides</taxon>
    </lineage>
</organism>
<dbReference type="CDD" id="cd00317">
    <property type="entry name" value="cyclophilin"/>
    <property type="match status" value="1"/>
</dbReference>
<dbReference type="GO" id="GO:0003755">
    <property type="term" value="F:peptidyl-prolyl cis-trans isomerase activity"/>
    <property type="evidence" value="ECO:0007669"/>
    <property type="project" value="UniProtKB-EC"/>
</dbReference>
<feature type="region of interest" description="Disordered" evidence="3">
    <location>
        <begin position="205"/>
        <end position="227"/>
    </location>
</feature>
<accession>A0ABX8EHE6</accession>
<keyword evidence="2" id="KW-0697">Rotamase</keyword>
<dbReference type="EMBL" id="CP075371">
    <property type="protein sequence ID" value="QVT79948.1"/>
    <property type="molecule type" value="Genomic_DNA"/>
</dbReference>
<evidence type="ECO:0000313" key="6">
    <source>
        <dbReference type="Proteomes" id="UP000679307"/>
    </source>
</evidence>
<sequence length="227" mass="22714">MIRPLRRSVRRPLSAAAVLVALSAGLSACGGDDTTATEEPAAAEGESCAYPSAGTAATEVDAPPATATQTGEVSATITTSAGDVPITLDADAAPCTVNSFVSLAEQDYFTDTPCHRLTTAGIFVLQCGDPTGTGTGGPGYSFPDELTGEETYGPGTLAMANAGPDTNGSQFFMVFDDSPLDPDYTVFGSISEEGLAVVQEVADAGAEGGAPDGPPAEPVEITGVTIG</sequence>
<dbReference type="SUPFAM" id="SSF50891">
    <property type="entry name" value="Cyclophilin-like"/>
    <property type="match status" value="1"/>
</dbReference>
<gene>
    <name evidence="5" type="primary">ppiB</name>
    <name evidence="5" type="ORF">ENKNEFLB_02338</name>
</gene>
<dbReference type="RefSeq" id="WP_214055589.1">
    <property type="nucleotide sequence ID" value="NZ_BAAAHS010000044.1"/>
</dbReference>